<gene>
    <name evidence="1" type="ORF">M9Y10_010650</name>
</gene>
<keyword evidence="2" id="KW-1185">Reference proteome</keyword>
<accession>A0ABR2ILC7</accession>
<name>A0ABR2ILC7_9EUKA</name>
<proteinExistence type="predicted"/>
<dbReference type="PANTHER" id="PTHR45661">
    <property type="entry name" value="SURFACE ANTIGEN"/>
    <property type="match status" value="1"/>
</dbReference>
<dbReference type="Pfam" id="PF13306">
    <property type="entry name" value="LRR_5"/>
    <property type="match status" value="1"/>
</dbReference>
<dbReference type="InterPro" id="IPR032675">
    <property type="entry name" value="LRR_dom_sf"/>
</dbReference>
<organism evidence="1 2">
    <name type="scientific">Tritrichomonas musculus</name>
    <dbReference type="NCBI Taxonomy" id="1915356"/>
    <lineage>
        <taxon>Eukaryota</taxon>
        <taxon>Metamonada</taxon>
        <taxon>Parabasalia</taxon>
        <taxon>Tritrichomonadida</taxon>
        <taxon>Tritrichomonadidae</taxon>
        <taxon>Tritrichomonas</taxon>
    </lineage>
</organism>
<dbReference type="InterPro" id="IPR053139">
    <property type="entry name" value="Surface_bspA-like"/>
</dbReference>
<evidence type="ECO:0000313" key="1">
    <source>
        <dbReference type="EMBL" id="KAK8865117.1"/>
    </source>
</evidence>
<protein>
    <recommendedName>
        <fullName evidence="3">Surface antigen BspA-like</fullName>
    </recommendedName>
</protein>
<dbReference type="Proteomes" id="UP001470230">
    <property type="component" value="Unassembled WGS sequence"/>
</dbReference>
<dbReference type="InterPro" id="IPR026906">
    <property type="entry name" value="LRR_5"/>
</dbReference>
<evidence type="ECO:0000313" key="2">
    <source>
        <dbReference type="Proteomes" id="UP001470230"/>
    </source>
</evidence>
<dbReference type="PANTHER" id="PTHR45661:SF3">
    <property type="entry name" value="IG-LIKE DOMAIN-CONTAINING PROTEIN"/>
    <property type="match status" value="1"/>
</dbReference>
<sequence>MSELEILFAPSNVEGEILVPEEVTRIGSYSFSRCQKITSLKSSSFQLKEVGSHSFCQCKNLKSVVFQQQESQVNFDSCCFSGTRSLETVELSCKSIQFGNSCFIVATNLNEVKIKGSEVNTNNDCFKHCSSIRCLSIQADKVEIGDNQFSNLKLLEEIRIEVKSDANFGVGCFSGAENLKSVTIIGKNVYISNISYLHHQPRAKIKEQSSE</sequence>
<dbReference type="EMBL" id="JAPFFF010000016">
    <property type="protein sequence ID" value="KAK8865117.1"/>
    <property type="molecule type" value="Genomic_DNA"/>
</dbReference>
<reference evidence="1 2" key="1">
    <citation type="submission" date="2024-04" db="EMBL/GenBank/DDBJ databases">
        <title>Tritrichomonas musculus Genome.</title>
        <authorList>
            <person name="Alves-Ferreira E."/>
            <person name="Grigg M."/>
            <person name="Lorenzi H."/>
            <person name="Galac M."/>
        </authorList>
    </citation>
    <scope>NUCLEOTIDE SEQUENCE [LARGE SCALE GENOMIC DNA]</scope>
    <source>
        <strain evidence="1 2">EAF2021</strain>
    </source>
</reference>
<evidence type="ECO:0008006" key="3">
    <source>
        <dbReference type="Google" id="ProtNLM"/>
    </source>
</evidence>
<comment type="caution">
    <text evidence="1">The sequence shown here is derived from an EMBL/GenBank/DDBJ whole genome shotgun (WGS) entry which is preliminary data.</text>
</comment>
<dbReference type="Gene3D" id="3.80.10.10">
    <property type="entry name" value="Ribonuclease Inhibitor"/>
    <property type="match status" value="1"/>
</dbReference>
<dbReference type="SUPFAM" id="SSF52058">
    <property type="entry name" value="L domain-like"/>
    <property type="match status" value="1"/>
</dbReference>